<dbReference type="GO" id="GO:0046983">
    <property type="term" value="F:protein dimerization activity"/>
    <property type="evidence" value="ECO:0007669"/>
    <property type="project" value="InterPro"/>
</dbReference>
<dbReference type="SUPFAM" id="SSF53098">
    <property type="entry name" value="Ribonuclease H-like"/>
    <property type="match status" value="1"/>
</dbReference>
<comment type="caution">
    <text evidence="3">The sequence shown here is derived from an EMBL/GenBank/DDBJ whole genome shotgun (WGS) entry which is preliminary data.</text>
</comment>
<reference evidence="3" key="1">
    <citation type="submission" date="2018-11" db="EMBL/GenBank/DDBJ databases">
        <authorList>
            <consortium name="Pathogen Informatics"/>
        </authorList>
    </citation>
    <scope>NUCLEOTIDE SEQUENCE</scope>
</reference>
<proteinExistence type="predicted"/>
<gene>
    <name evidence="3" type="ORF">PXEA_LOCUS18445</name>
</gene>
<organism evidence="3 4">
    <name type="scientific">Protopolystoma xenopodis</name>
    <dbReference type="NCBI Taxonomy" id="117903"/>
    <lineage>
        <taxon>Eukaryota</taxon>
        <taxon>Metazoa</taxon>
        <taxon>Spiralia</taxon>
        <taxon>Lophotrochozoa</taxon>
        <taxon>Platyhelminthes</taxon>
        <taxon>Monogenea</taxon>
        <taxon>Polyopisthocotylea</taxon>
        <taxon>Polystomatidea</taxon>
        <taxon>Polystomatidae</taxon>
        <taxon>Protopolystoma</taxon>
    </lineage>
</organism>
<dbReference type="Pfam" id="PF05699">
    <property type="entry name" value="Dimer_Tnp_hAT"/>
    <property type="match status" value="1"/>
</dbReference>
<name>A0A3S5AP55_9PLAT</name>
<dbReference type="GO" id="GO:0005634">
    <property type="term" value="C:nucleus"/>
    <property type="evidence" value="ECO:0007669"/>
    <property type="project" value="TreeGrafter"/>
</dbReference>
<evidence type="ECO:0000313" key="4">
    <source>
        <dbReference type="Proteomes" id="UP000784294"/>
    </source>
</evidence>
<accession>A0A3S5AP55</accession>
<dbReference type="PANTHER" id="PTHR47241:SF1">
    <property type="entry name" value="BED-TYPE DOMAIN-CONTAINING PROTEIN"/>
    <property type="match status" value="1"/>
</dbReference>
<evidence type="ECO:0000259" key="2">
    <source>
        <dbReference type="Pfam" id="PF05699"/>
    </source>
</evidence>
<sequence length="425" mass="48004">MQRQHSLPPHRLICDLPTRWNSTLHMVERLVEQRWAVSNYLLEHSARGTQGADLGYFSAEQWQQMRQLCQVLAPFEQATRFVSRDNACLSDVIPLVFLLKRTLDGLLEEGDVPEEEEEESRPRRQAEGAEEEMVPDEEDEGEEDWVPAQHGEQGTCHPTTPAIVRGWEGTEQGQVEPDDLLHLEGSQEEVGRGHLFYMAAHMQTCLRSDPRVCSIKDREDYWVATLLDPRYKGKVGEFLVPSQRERRMGQLRKALCSKLVEAFPQSDTSQASTTPHTQQRRGPSSSSSSKGGDLMGVWKSFFEPQRPAAGPVSTQSHHQQRVEHMVADYMGSVSVQDAIRPDDDPMHYWVSRLDQWPELAQYALEVLACPPASVLSERVFSAAGGVVTEKRTRLSTGSVDKLTFIKMNEAWISGDIQVPIADSRD</sequence>
<dbReference type="AlphaFoldDB" id="A0A3S5AP55"/>
<feature type="compositionally biased region" description="Acidic residues" evidence="1">
    <location>
        <begin position="108"/>
        <end position="119"/>
    </location>
</feature>
<dbReference type="InterPro" id="IPR012337">
    <property type="entry name" value="RNaseH-like_sf"/>
</dbReference>
<keyword evidence="4" id="KW-1185">Reference proteome</keyword>
<feature type="compositionally biased region" description="Acidic residues" evidence="1">
    <location>
        <begin position="128"/>
        <end position="145"/>
    </location>
</feature>
<dbReference type="PANTHER" id="PTHR47241">
    <property type="entry name" value="FINGER PROTEIN, PUTATIVE-RELATED"/>
    <property type="match status" value="1"/>
</dbReference>
<feature type="compositionally biased region" description="Polar residues" evidence="1">
    <location>
        <begin position="265"/>
        <end position="283"/>
    </location>
</feature>
<feature type="domain" description="HAT C-terminal dimerisation" evidence="2">
    <location>
        <begin position="342"/>
        <end position="407"/>
    </location>
</feature>
<evidence type="ECO:0000256" key="1">
    <source>
        <dbReference type="SAM" id="MobiDB-lite"/>
    </source>
</evidence>
<protein>
    <recommendedName>
        <fullName evidence="2">HAT C-terminal dimerisation domain-containing protein</fullName>
    </recommendedName>
</protein>
<dbReference type="OrthoDB" id="10023994at2759"/>
<dbReference type="InterPro" id="IPR008906">
    <property type="entry name" value="HATC_C_dom"/>
</dbReference>
<evidence type="ECO:0000313" key="3">
    <source>
        <dbReference type="EMBL" id="VEL25005.1"/>
    </source>
</evidence>
<feature type="region of interest" description="Disordered" evidence="1">
    <location>
        <begin position="108"/>
        <end position="163"/>
    </location>
</feature>
<dbReference type="InterPro" id="IPR052865">
    <property type="entry name" value="Zinc_finger_BED"/>
</dbReference>
<dbReference type="EMBL" id="CAAALY010071104">
    <property type="protein sequence ID" value="VEL25005.1"/>
    <property type="molecule type" value="Genomic_DNA"/>
</dbReference>
<feature type="region of interest" description="Disordered" evidence="1">
    <location>
        <begin position="264"/>
        <end position="291"/>
    </location>
</feature>
<dbReference type="Proteomes" id="UP000784294">
    <property type="component" value="Unassembled WGS sequence"/>
</dbReference>